<protein>
    <submittedName>
        <fullName evidence="1">Uncharacterized protein</fullName>
    </submittedName>
</protein>
<gene>
    <name evidence="1" type="ORF">SHKM778_00480</name>
</gene>
<evidence type="ECO:0000313" key="1">
    <source>
        <dbReference type="EMBL" id="BFO13660.1"/>
    </source>
</evidence>
<organism evidence="1">
    <name type="scientific">Streptomyces haneummycinicus</name>
    <dbReference type="NCBI Taxonomy" id="3074435"/>
    <lineage>
        <taxon>Bacteria</taxon>
        <taxon>Bacillati</taxon>
        <taxon>Actinomycetota</taxon>
        <taxon>Actinomycetes</taxon>
        <taxon>Kitasatosporales</taxon>
        <taxon>Streptomycetaceae</taxon>
        <taxon>Streptomyces</taxon>
    </lineage>
</organism>
<dbReference type="SUPFAM" id="SSF48498">
    <property type="entry name" value="Tetracyclin repressor-like, C-terminal domain"/>
    <property type="match status" value="1"/>
</dbReference>
<name>A0AAT9H8E4_9ACTN</name>
<reference evidence="1" key="2">
    <citation type="submission" date="2024-07" db="EMBL/GenBank/DDBJ databases">
        <title>Streptomyces haneummycinica sp. nov., a new antibiotic-producing actinobacterium isolated from marine sediment.</title>
        <authorList>
            <person name="Uemura M."/>
            <person name="Hamada M."/>
            <person name="Hirano S."/>
            <person name="Kobayashi K."/>
            <person name="Ohshiro T."/>
            <person name="Kobayashi T."/>
            <person name="Terahara T."/>
        </authorList>
    </citation>
    <scope>NUCLEOTIDE SEQUENCE</scope>
    <source>
        <strain evidence="1">KM77-8</strain>
    </source>
</reference>
<reference evidence="1" key="1">
    <citation type="submission" date="2024-06" db="EMBL/GenBank/DDBJ databases">
        <authorList>
            <consortium name="consrtm"/>
            <person name="Uemura M."/>
            <person name="Terahara T."/>
        </authorList>
    </citation>
    <scope>NUCLEOTIDE SEQUENCE</scope>
    <source>
        <strain evidence="1">KM77-8</strain>
    </source>
</reference>
<dbReference type="AlphaFoldDB" id="A0AAT9H8E4"/>
<dbReference type="InterPro" id="IPR036271">
    <property type="entry name" value="Tet_transcr_reg_TetR-rel_C_sf"/>
</dbReference>
<accession>A0AAT9H8E4</accession>
<proteinExistence type="predicted"/>
<sequence>METAELLVASFSGVQLLSQVRCQRQDLEHRVVVLLHHLLPGVAVPAVLARLEITRDRAGRLLAEGRPLPLEGQVAEAG</sequence>
<dbReference type="EMBL" id="AP035768">
    <property type="protein sequence ID" value="BFO13660.1"/>
    <property type="molecule type" value="Genomic_DNA"/>
</dbReference>